<proteinExistence type="predicted"/>
<evidence type="ECO:0000313" key="1">
    <source>
        <dbReference type="EMBL" id="AOZ64929.1"/>
    </source>
</evidence>
<sequence length="76" mass="8670">MRRKEGLMDKIYSDELGEAENMEVAHLLANASDVEICKAADQGDAAADFIFHSLWDEAKRKSVAAEVDKQWQEQWE</sequence>
<name>A0A1I9SDK2_9CAUD</name>
<evidence type="ECO:0000313" key="2">
    <source>
        <dbReference type="Proteomes" id="UP000224592"/>
    </source>
</evidence>
<organism evidence="1 2">
    <name type="scientific">Streptomyces phage OlympicHelado</name>
    <dbReference type="NCBI Taxonomy" id="1897524"/>
    <lineage>
        <taxon>Viruses</taxon>
        <taxon>Duplodnaviria</taxon>
        <taxon>Heunggongvirae</taxon>
        <taxon>Uroviricota</taxon>
        <taxon>Caudoviricetes</taxon>
        <taxon>Rimavirus</taxon>
        <taxon>Rimavirus rima</taxon>
    </lineage>
</organism>
<gene>
    <name evidence="1" type="ORF">SEA_OLYMPICHELADO_64</name>
</gene>
<accession>A0A1I9SDK2</accession>
<dbReference type="Proteomes" id="UP000224592">
    <property type="component" value="Segment"/>
</dbReference>
<reference evidence="1 2" key="1">
    <citation type="submission" date="2016-08" db="EMBL/GenBank/DDBJ databases">
        <authorList>
            <person name="Delwel I.O."/>
            <person name="Rosado J.E."/>
            <person name="Bhuiyan S."/>
            <person name="Layton S.R."/>
            <person name="Benjamin R.C."/>
            <person name="Hughes L.E."/>
            <person name="Garlena R.A."/>
            <person name="Russell D.A."/>
            <person name="Pope W.H."/>
            <person name="Jacobs-Sera D."/>
            <person name="Hendrix R.W."/>
            <person name="Hatfull G.F."/>
        </authorList>
    </citation>
    <scope>NUCLEOTIDE SEQUENCE [LARGE SCALE GENOMIC DNA]</scope>
</reference>
<protein>
    <submittedName>
        <fullName evidence="1">Uncharacterized protein</fullName>
    </submittedName>
</protein>
<dbReference type="EMBL" id="KX670789">
    <property type="protein sequence ID" value="AOZ64929.1"/>
    <property type="molecule type" value="Genomic_DNA"/>
</dbReference>